<name>A0A9P4KD52_9PLEO</name>
<evidence type="ECO:0000313" key="1">
    <source>
        <dbReference type="EMBL" id="KAF2265622.1"/>
    </source>
</evidence>
<proteinExistence type="predicted"/>
<evidence type="ECO:0000313" key="2">
    <source>
        <dbReference type="Proteomes" id="UP000800093"/>
    </source>
</evidence>
<sequence>MDEDDLFQPLCDWDWTYPWPYDEHIHKHPHALLDRARHWYGRRPCCDFCLAWTEHITDRSTLVQDLLYFHPSFFDFLCHRYNRIHFHYRNGYVDGPDRYPLSREVEHLSQTVWNFYLDHLDYWELQRMAEVLRDMAIDIQIGPRRLPYYATPKPRYGGWPQLEYSPLVAHYLPFPLE</sequence>
<dbReference type="Proteomes" id="UP000800093">
    <property type="component" value="Unassembled WGS sequence"/>
</dbReference>
<accession>A0A9P4KD52</accession>
<protein>
    <submittedName>
        <fullName evidence="1">Uncharacterized protein</fullName>
    </submittedName>
</protein>
<dbReference type="OrthoDB" id="3762945at2759"/>
<organism evidence="1 2">
    <name type="scientific">Lojkania enalia</name>
    <dbReference type="NCBI Taxonomy" id="147567"/>
    <lineage>
        <taxon>Eukaryota</taxon>
        <taxon>Fungi</taxon>
        <taxon>Dikarya</taxon>
        <taxon>Ascomycota</taxon>
        <taxon>Pezizomycotina</taxon>
        <taxon>Dothideomycetes</taxon>
        <taxon>Pleosporomycetidae</taxon>
        <taxon>Pleosporales</taxon>
        <taxon>Pleosporales incertae sedis</taxon>
        <taxon>Lojkania</taxon>
    </lineage>
</organism>
<dbReference type="AlphaFoldDB" id="A0A9P4KD52"/>
<comment type="caution">
    <text evidence="1">The sequence shown here is derived from an EMBL/GenBank/DDBJ whole genome shotgun (WGS) entry which is preliminary data.</text>
</comment>
<gene>
    <name evidence="1" type="ORF">CC78DRAFT_579120</name>
</gene>
<reference evidence="2" key="1">
    <citation type="journal article" date="2020" name="Stud. Mycol.">
        <title>101 Dothideomycetes genomes: A test case for predicting lifestyles and emergence of pathogens.</title>
        <authorList>
            <person name="Haridas S."/>
            <person name="Albert R."/>
            <person name="Binder M."/>
            <person name="Bloem J."/>
            <person name="LaButti K."/>
            <person name="Salamov A."/>
            <person name="Andreopoulos B."/>
            <person name="Baker S."/>
            <person name="Barry K."/>
            <person name="Bills G."/>
            <person name="Bluhm B."/>
            <person name="Cannon C."/>
            <person name="Castanera R."/>
            <person name="Culley D."/>
            <person name="Daum C."/>
            <person name="Ezra D."/>
            <person name="Gonzalez J."/>
            <person name="Henrissat B."/>
            <person name="Kuo A."/>
            <person name="Liang C."/>
            <person name="Lipzen A."/>
            <person name="Lutzoni F."/>
            <person name="Magnuson J."/>
            <person name="Mondo S."/>
            <person name="Nolan M."/>
            <person name="Ohm R."/>
            <person name="Pangilinan J."/>
            <person name="Park H.-J."/>
            <person name="Ramirez L."/>
            <person name="Alfaro M."/>
            <person name="Sun H."/>
            <person name="Tritt A."/>
            <person name="Yoshinaga Y."/>
            <person name="Zwiers L.-H."/>
            <person name="Turgeon B."/>
            <person name="Goodwin S."/>
            <person name="Spatafora J."/>
            <person name="Crous P."/>
            <person name="Grigoriev I."/>
        </authorList>
    </citation>
    <scope>NUCLEOTIDE SEQUENCE [LARGE SCALE GENOMIC DNA]</scope>
    <source>
        <strain evidence="2">CBS 304.66</strain>
    </source>
</reference>
<keyword evidence="2" id="KW-1185">Reference proteome</keyword>
<dbReference type="EMBL" id="ML986604">
    <property type="protein sequence ID" value="KAF2265622.1"/>
    <property type="molecule type" value="Genomic_DNA"/>
</dbReference>